<proteinExistence type="predicted"/>
<dbReference type="InterPro" id="IPR000073">
    <property type="entry name" value="AB_hydrolase_1"/>
</dbReference>
<dbReference type="InterPro" id="IPR050228">
    <property type="entry name" value="Carboxylesterase_BioH"/>
</dbReference>
<keyword evidence="3" id="KW-1185">Reference proteome</keyword>
<dbReference type="SUPFAM" id="SSF53474">
    <property type="entry name" value="alpha/beta-Hydrolases"/>
    <property type="match status" value="1"/>
</dbReference>
<comment type="caution">
    <text evidence="2">The sequence shown here is derived from an EMBL/GenBank/DDBJ whole genome shotgun (WGS) entry which is preliminary data.</text>
</comment>
<dbReference type="OrthoDB" id="63519at2"/>
<dbReference type="GO" id="GO:0016787">
    <property type="term" value="F:hydrolase activity"/>
    <property type="evidence" value="ECO:0007669"/>
    <property type="project" value="UniProtKB-KW"/>
</dbReference>
<dbReference type="Gene3D" id="3.40.50.1820">
    <property type="entry name" value="alpha/beta hydrolase"/>
    <property type="match status" value="1"/>
</dbReference>
<gene>
    <name evidence="2" type="ORF">Amac_058580</name>
</gene>
<dbReference type="InterPro" id="IPR029058">
    <property type="entry name" value="AB_hydrolase_fold"/>
</dbReference>
<reference evidence="2 3" key="1">
    <citation type="submission" date="2019-10" db="EMBL/GenBank/DDBJ databases">
        <title>Whole genome shotgun sequence of Acrocarpospora macrocephala NBRC 16266.</title>
        <authorList>
            <person name="Ichikawa N."/>
            <person name="Kimura A."/>
            <person name="Kitahashi Y."/>
            <person name="Komaki H."/>
            <person name="Oguchi A."/>
        </authorList>
    </citation>
    <scope>NUCLEOTIDE SEQUENCE [LARGE SCALE GENOMIC DNA]</scope>
    <source>
        <strain evidence="2 3">NBRC 16266</strain>
    </source>
</reference>
<evidence type="ECO:0000313" key="2">
    <source>
        <dbReference type="EMBL" id="GES12261.1"/>
    </source>
</evidence>
<dbReference type="PANTHER" id="PTHR43194">
    <property type="entry name" value="HYDROLASE ALPHA/BETA FOLD FAMILY"/>
    <property type="match status" value="1"/>
</dbReference>
<protein>
    <submittedName>
        <fullName evidence="2">Hydrolase</fullName>
    </submittedName>
</protein>
<dbReference type="PANTHER" id="PTHR43194:SF2">
    <property type="entry name" value="PEROXISOMAL MEMBRANE PROTEIN LPX1"/>
    <property type="match status" value="1"/>
</dbReference>
<dbReference type="Proteomes" id="UP000331127">
    <property type="component" value="Unassembled WGS sequence"/>
</dbReference>
<sequence length="257" mass="28024">MHRYITIDGRRTHALHGPMPVDTLFLHGVGGSAWTFAATLDAMTAGWMSVDLLGYGESSWLPDGDYSSRRQAEQIIKVMDQLGVGEVRVVGFSWGGLIGLELARRDPRVTRLAVIDIAPSSNLSPTDVPPIPSLYPDIDAASAVVRRLAPRATLAVAERDAHLSTTGCAEGLRKKIDPVLLSNWQFRTENHWDSWRRNALPTVLIRGAESPVLGREQAQRMVGEAQAARLVEIPGAGHLIPLEQPKALAAELTEFLS</sequence>
<accession>A0A5M3WY52</accession>
<evidence type="ECO:0000259" key="1">
    <source>
        <dbReference type="Pfam" id="PF12697"/>
    </source>
</evidence>
<organism evidence="2 3">
    <name type="scientific">Acrocarpospora macrocephala</name>
    <dbReference type="NCBI Taxonomy" id="150177"/>
    <lineage>
        <taxon>Bacteria</taxon>
        <taxon>Bacillati</taxon>
        <taxon>Actinomycetota</taxon>
        <taxon>Actinomycetes</taxon>
        <taxon>Streptosporangiales</taxon>
        <taxon>Streptosporangiaceae</taxon>
        <taxon>Acrocarpospora</taxon>
    </lineage>
</organism>
<feature type="domain" description="AB hydrolase-1" evidence="1">
    <location>
        <begin position="24"/>
        <end position="250"/>
    </location>
</feature>
<keyword evidence="2" id="KW-0378">Hydrolase</keyword>
<name>A0A5M3WY52_9ACTN</name>
<dbReference type="Pfam" id="PF12697">
    <property type="entry name" value="Abhydrolase_6"/>
    <property type="match status" value="1"/>
</dbReference>
<dbReference type="EMBL" id="BLAE01000035">
    <property type="protein sequence ID" value="GES12261.1"/>
    <property type="molecule type" value="Genomic_DNA"/>
</dbReference>
<evidence type="ECO:0000313" key="3">
    <source>
        <dbReference type="Proteomes" id="UP000331127"/>
    </source>
</evidence>
<dbReference type="AlphaFoldDB" id="A0A5M3WY52"/>